<evidence type="ECO:0000313" key="5">
    <source>
        <dbReference type="Proteomes" id="UP000262901"/>
    </source>
</evidence>
<dbReference type="Proteomes" id="UP000264056">
    <property type="component" value="Unassembled WGS sequence"/>
</dbReference>
<dbReference type="EMBL" id="QVQY01000005">
    <property type="protein sequence ID" value="RFU51497.1"/>
    <property type="molecule type" value="Genomic_DNA"/>
</dbReference>
<evidence type="ECO:0000313" key="1">
    <source>
        <dbReference type="EMBL" id="AXQ79582.1"/>
    </source>
</evidence>
<dbReference type="Proteomes" id="UP000246115">
    <property type="component" value="Chromosome"/>
</dbReference>
<accession>A0A346NEY7</accession>
<name>A0A372KML1_9STRE</name>
<dbReference type="EMBL" id="CP031733">
    <property type="protein sequence ID" value="AXQ79582.1"/>
    <property type="molecule type" value="Genomic_DNA"/>
</dbReference>
<dbReference type="AlphaFoldDB" id="A0A372KML1"/>
<evidence type="ECO:0000313" key="6">
    <source>
        <dbReference type="Proteomes" id="UP000264056"/>
    </source>
</evidence>
<accession>A0A372KML1</accession>
<reference evidence="1" key="4">
    <citation type="journal article" date="2019" name="Int. J. Syst. Evol. Microbiol.">
        <title>Streptococcus chenjunshii sp. nov. isolated from feces of Tibetan antelopes.</title>
        <authorList>
            <person name="Tian Z."/>
            <person name="Lu S."/>
            <person name="Jin D."/>
            <person name="Yang J."/>
            <person name="Pu J."/>
            <person name="Lai X.H."/>
            <person name="Bai X.N."/>
            <person name="Wu X.M."/>
            <person name="Li J."/>
            <person name="Wang S."/>
            <person name="Xu J."/>
        </authorList>
    </citation>
    <scope>NUCLEOTIDE SEQUENCE</scope>
    <source>
        <strain evidence="1">Z15</strain>
    </source>
</reference>
<evidence type="ECO:0000313" key="2">
    <source>
        <dbReference type="EMBL" id="RFU51497.1"/>
    </source>
</evidence>
<reference evidence="3 5" key="2">
    <citation type="submission" date="2018-08" db="EMBL/GenBank/DDBJ databases">
        <title>Draft genome of Streptococcus sp. nov. Z1.</title>
        <authorList>
            <person name="Tian Z."/>
        </authorList>
    </citation>
    <scope>NUCLEOTIDE SEQUENCE [LARGE SCALE GENOMIC DNA]</scope>
    <source>
        <strain evidence="3">Z1</strain>
        <strain evidence="5">Z1(2018)</strain>
    </source>
</reference>
<evidence type="ECO:0000313" key="3">
    <source>
        <dbReference type="EMBL" id="RFU53522.1"/>
    </source>
</evidence>
<organism evidence="3 5">
    <name type="scientific">Streptococcus chenjunshii</name>
    <dbReference type="NCBI Taxonomy" id="2173853"/>
    <lineage>
        <taxon>Bacteria</taxon>
        <taxon>Bacillati</taxon>
        <taxon>Bacillota</taxon>
        <taxon>Bacilli</taxon>
        <taxon>Lactobacillales</taxon>
        <taxon>Streptococcaceae</taxon>
        <taxon>Streptococcus</taxon>
    </lineage>
</organism>
<dbReference type="EMBL" id="QVQZ01000006">
    <property type="protein sequence ID" value="RFU53522.1"/>
    <property type="molecule type" value="Genomic_DNA"/>
</dbReference>
<keyword evidence="6" id="KW-1185">Reference proteome</keyword>
<proteinExistence type="predicted"/>
<gene>
    <name evidence="1" type="ORF">DDV21_011175</name>
    <name evidence="2" type="ORF">DDV22_03230</name>
    <name evidence="3" type="ORF">DDV23_04010</name>
</gene>
<evidence type="ECO:0000313" key="4">
    <source>
        <dbReference type="Proteomes" id="UP000246115"/>
    </source>
</evidence>
<dbReference type="Proteomes" id="UP000262901">
    <property type="component" value="Unassembled WGS sequence"/>
</dbReference>
<protein>
    <submittedName>
        <fullName evidence="3">Uncharacterized protein</fullName>
    </submittedName>
</protein>
<sequence length="77" mass="8749">MFNSTRHKGREKSKAKIGGWAKNRKVLGQTVFFAQLLGRVQFNKTQRPLKIRMKDGKSEIFDFADAPLPGRLERGGC</sequence>
<reference evidence="2 6" key="1">
    <citation type="submission" date="2018-08" db="EMBL/GenBank/DDBJ databases">
        <title>Draft genome of Streptococcus sp .nov. Z2.</title>
        <authorList>
            <person name="Tian Z."/>
        </authorList>
    </citation>
    <scope>NUCLEOTIDE SEQUENCE [LARGE SCALE GENOMIC DNA]</scope>
    <source>
        <strain evidence="2 6">Z2</strain>
    </source>
</reference>
<dbReference type="KEGG" id="schj:DDV21_011175"/>
<reference evidence="4" key="3">
    <citation type="submission" date="2018-08" db="EMBL/GenBank/DDBJ databases">
        <title>Streptococcus chenjunshii sp. nov., isolated from stools sample of the Tibetan antelope in the Qinghai-Tibet plateau, China.</title>
        <authorList>
            <person name="Tian Z."/>
        </authorList>
    </citation>
    <scope>NUCLEOTIDE SEQUENCE [LARGE SCALE GENOMIC DNA]</scope>
    <source>
        <strain evidence="4">Z15</strain>
    </source>
</reference>